<dbReference type="RefSeq" id="WP_267611595.1">
    <property type="nucleotide sequence ID" value="NZ_JAOVZQ010000001.1"/>
</dbReference>
<evidence type="ECO:0000313" key="2">
    <source>
        <dbReference type="Proteomes" id="UP001081283"/>
    </source>
</evidence>
<evidence type="ECO:0000313" key="1">
    <source>
        <dbReference type="EMBL" id="MCY0093642.1"/>
    </source>
</evidence>
<dbReference type="EMBL" id="JAOVZQ010000001">
    <property type="protein sequence ID" value="MCY0093642.1"/>
    <property type="molecule type" value="Genomic_DNA"/>
</dbReference>
<dbReference type="Proteomes" id="UP001081283">
    <property type="component" value="Unassembled WGS sequence"/>
</dbReference>
<protein>
    <submittedName>
        <fullName evidence="1">Uncharacterized protein</fullName>
    </submittedName>
</protein>
<accession>A0ABT3YCV0</accession>
<sequence length="127" mass="13884">MTGDIKGKFKDQSFFDKNIALDGSAFVNCVFSKCTMVYSGGEVPVLSGCRFSDCGWQFGNEAANTIAFLSGMYRGGFDSLIESTFHEIRRGAMISRPVPPEPAKTGASAAARFLKPLRIFQIPKQDQ</sequence>
<reference evidence="1" key="1">
    <citation type="submission" date="2022-10" db="EMBL/GenBank/DDBJ databases">
        <title>Hoeflea sp. J2-29, isolated from marine algae.</title>
        <authorList>
            <person name="Kristyanto S."/>
            <person name="Kim J.M."/>
            <person name="Jeon C.O."/>
        </authorList>
    </citation>
    <scope>NUCLEOTIDE SEQUENCE</scope>
    <source>
        <strain evidence="1">J2-29</strain>
    </source>
</reference>
<keyword evidence="2" id="KW-1185">Reference proteome</keyword>
<organism evidence="1 2">
    <name type="scientific">Hoeflea ulvae</name>
    <dbReference type="NCBI Taxonomy" id="2983764"/>
    <lineage>
        <taxon>Bacteria</taxon>
        <taxon>Pseudomonadati</taxon>
        <taxon>Pseudomonadota</taxon>
        <taxon>Alphaproteobacteria</taxon>
        <taxon>Hyphomicrobiales</taxon>
        <taxon>Rhizobiaceae</taxon>
        <taxon>Hoeflea</taxon>
    </lineage>
</organism>
<comment type="caution">
    <text evidence="1">The sequence shown here is derived from an EMBL/GenBank/DDBJ whole genome shotgun (WGS) entry which is preliminary data.</text>
</comment>
<name>A0ABT3YCV0_9HYPH</name>
<proteinExistence type="predicted"/>
<gene>
    <name evidence="1" type="ORF">OEG82_06365</name>
</gene>